<dbReference type="PANTHER" id="PTHR22952">
    <property type="entry name" value="CAMP-RESPONSE ELEMENT BINDING PROTEIN-RELATED"/>
    <property type="match status" value="1"/>
</dbReference>
<evidence type="ECO:0000256" key="4">
    <source>
        <dbReference type="SAM" id="Coils"/>
    </source>
</evidence>
<keyword evidence="4" id="KW-0175">Coiled coil</keyword>
<dbReference type="PROSITE" id="PS50217">
    <property type="entry name" value="BZIP"/>
    <property type="match status" value="1"/>
</dbReference>
<accession>A0AAN8WFQ4</accession>
<dbReference type="PROSITE" id="PS00036">
    <property type="entry name" value="BZIP_BASIC"/>
    <property type="match status" value="1"/>
</dbReference>
<protein>
    <submittedName>
        <fullName evidence="6">Basic-leucine zipper domain</fullName>
    </submittedName>
</protein>
<dbReference type="GO" id="GO:0003677">
    <property type="term" value="F:DNA binding"/>
    <property type="evidence" value="ECO:0007669"/>
    <property type="project" value="UniProtKB-KW"/>
</dbReference>
<sequence length="228" mass="25668">MFPPILDFEEESKPLLNNSLSLVSSMTQQTVDLTIAGGYVHQEKWMKIEETSHGTTTQLLQTAFASSDFHVNDVSNVLNPFWTPNPVIGDGFGYFKSLSCPNFGGFGLEEPNKVLEESSRLDKAYPHELLNGLDTACGFEVHAGKSSVMNPRNMPVCEKIRRRMIKNRESAARSRARRQAQDAQNRLDIMKLKKENETLKMVIKVLLSMVKTTEEKQQQLARSFSGSL</sequence>
<dbReference type="InterPro" id="IPR004827">
    <property type="entry name" value="bZIP"/>
</dbReference>
<dbReference type="InterPro" id="IPR043452">
    <property type="entry name" value="BZIP46-like"/>
</dbReference>
<comment type="caution">
    <text evidence="6">The sequence shown here is derived from an EMBL/GenBank/DDBJ whole genome shotgun (WGS) entry which is preliminary data.</text>
</comment>
<dbReference type="Proteomes" id="UP001370490">
    <property type="component" value="Unassembled WGS sequence"/>
</dbReference>
<gene>
    <name evidence="6" type="ORF">RJ641_000599</name>
</gene>
<dbReference type="GO" id="GO:0003700">
    <property type="term" value="F:DNA-binding transcription factor activity"/>
    <property type="evidence" value="ECO:0007669"/>
    <property type="project" value="InterPro"/>
</dbReference>
<reference evidence="6 7" key="1">
    <citation type="submission" date="2023-12" db="EMBL/GenBank/DDBJ databases">
        <title>A high-quality genome assembly for Dillenia turbinata (Dilleniales).</title>
        <authorList>
            <person name="Chanderbali A."/>
        </authorList>
    </citation>
    <scope>NUCLEOTIDE SEQUENCE [LARGE SCALE GENOMIC DNA]</scope>
    <source>
        <strain evidence="6">LSX21</strain>
        <tissue evidence="6">Leaf</tissue>
    </source>
</reference>
<dbReference type="Pfam" id="PF07716">
    <property type="entry name" value="bZIP_2"/>
    <property type="match status" value="1"/>
</dbReference>
<keyword evidence="2" id="KW-0238">DNA-binding</keyword>
<keyword evidence="3" id="KW-0539">Nucleus</keyword>
<proteinExistence type="predicted"/>
<feature type="domain" description="BZIP" evidence="5">
    <location>
        <begin position="157"/>
        <end position="220"/>
    </location>
</feature>
<dbReference type="GO" id="GO:0045893">
    <property type="term" value="P:positive regulation of DNA-templated transcription"/>
    <property type="evidence" value="ECO:0007669"/>
    <property type="project" value="InterPro"/>
</dbReference>
<dbReference type="PANTHER" id="PTHR22952:SF408">
    <property type="entry name" value="BZIP DOMAIN-CONTAINING PROTEIN"/>
    <property type="match status" value="1"/>
</dbReference>
<dbReference type="AlphaFoldDB" id="A0AAN8WFQ4"/>
<evidence type="ECO:0000256" key="2">
    <source>
        <dbReference type="ARBA" id="ARBA00023125"/>
    </source>
</evidence>
<feature type="coiled-coil region" evidence="4">
    <location>
        <begin position="166"/>
        <end position="200"/>
    </location>
</feature>
<dbReference type="GO" id="GO:0005634">
    <property type="term" value="C:nucleus"/>
    <property type="evidence" value="ECO:0007669"/>
    <property type="project" value="UniProtKB-SubCell"/>
</dbReference>
<dbReference type="Gene3D" id="1.20.5.170">
    <property type="match status" value="1"/>
</dbReference>
<keyword evidence="7" id="KW-1185">Reference proteome</keyword>
<evidence type="ECO:0000313" key="6">
    <source>
        <dbReference type="EMBL" id="KAK6947126.1"/>
    </source>
</evidence>
<dbReference type="SUPFAM" id="SSF57959">
    <property type="entry name" value="Leucine zipper domain"/>
    <property type="match status" value="1"/>
</dbReference>
<dbReference type="InterPro" id="IPR046347">
    <property type="entry name" value="bZIP_sf"/>
</dbReference>
<evidence type="ECO:0000313" key="7">
    <source>
        <dbReference type="Proteomes" id="UP001370490"/>
    </source>
</evidence>
<evidence type="ECO:0000256" key="1">
    <source>
        <dbReference type="ARBA" id="ARBA00004123"/>
    </source>
</evidence>
<dbReference type="SMART" id="SM00338">
    <property type="entry name" value="BRLZ"/>
    <property type="match status" value="1"/>
</dbReference>
<name>A0AAN8WFQ4_9MAGN</name>
<evidence type="ECO:0000259" key="5">
    <source>
        <dbReference type="PROSITE" id="PS50217"/>
    </source>
</evidence>
<dbReference type="EMBL" id="JBAMMX010000001">
    <property type="protein sequence ID" value="KAK6947126.1"/>
    <property type="molecule type" value="Genomic_DNA"/>
</dbReference>
<organism evidence="6 7">
    <name type="scientific">Dillenia turbinata</name>
    <dbReference type="NCBI Taxonomy" id="194707"/>
    <lineage>
        <taxon>Eukaryota</taxon>
        <taxon>Viridiplantae</taxon>
        <taxon>Streptophyta</taxon>
        <taxon>Embryophyta</taxon>
        <taxon>Tracheophyta</taxon>
        <taxon>Spermatophyta</taxon>
        <taxon>Magnoliopsida</taxon>
        <taxon>eudicotyledons</taxon>
        <taxon>Gunneridae</taxon>
        <taxon>Pentapetalae</taxon>
        <taxon>Dilleniales</taxon>
        <taxon>Dilleniaceae</taxon>
        <taxon>Dillenia</taxon>
    </lineage>
</organism>
<evidence type="ECO:0000256" key="3">
    <source>
        <dbReference type="ARBA" id="ARBA00023242"/>
    </source>
</evidence>
<comment type="subcellular location">
    <subcellularLocation>
        <location evidence="1">Nucleus</location>
    </subcellularLocation>
</comment>